<feature type="region of interest" description="Disordered" evidence="1">
    <location>
        <begin position="1"/>
        <end position="83"/>
    </location>
</feature>
<dbReference type="GO" id="GO:0003964">
    <property type="term" value="F:RNA-directed DNA polymerase activity"/>
    <property type="evidence" value="ECO:0007669"/>
    <property type="project" value="UniProtKB-KW"/>
</dbReference>
<dbReference type="Proteomes" id="UP001151760">
    <property type="component" value="Unassembled WGS sequence"/>
</dbReference>
<dbReference type="PANTHER" id="PTHR45023">
    <property type="match status" value="1"/>
</dbReference>
<feature type="compositionally biased region" description="Polar residues" evidence="1">
    <location>
        <begin position="28"/>
        <end position="46"/>
    </location>
</feature>
<feature type="region of interest" description="Disordered" evidence="1">
    <location>
        <begin position="142"/>
        <end position="209"/>
    </location>
</feature>
<comment type="caution">
    <text evidence="2">The sequence shown here is derived from an EMBL/GenBank/DDBJ whole genome shotgun (WGS) entry which is preliminary data.</text>
</comment>
<organism evidence="2 3">
    <name type="scientific">Tanacetum coccineum</name>
    <dbReference type="NCBI Taxonomy" id="301880"/>
    <lineage>
        <taxon>Eukaryota</taxon>
        <taxon>Viridiplantae</taxon>
        <taxon>Streptophyta</taxon>
        <taxon>Embryophyta</taxon>
        <taxon>Tracheophyta</taxon>
        <taxon>Spermatophyta</taxon>
        <taxon>Magnoliopsida</taxon>
        <taxon>eudicotyledons</taxon>
        <taxon>Gunneridae</taxon>
        <taxon>Pentapetalae</taxon>
        <taxon>asterids</taxon>
        <taxon>campanulids</taxon>
        <taxon>Asterales</taxon>
        <taxon>Asteraceae</taxon>
        <taxon>Asteroideae</taxon>
        <taxon>Anthemideae</taxon>
        <taxon>Anthemidinae</taxon>
        <taxon>Tanacetum</taxon>
    </lineage>
</organism>
<reference evidence="2" key="1">
    <citation type="journal article" date="2022" name="Int. J. Mol. Sci.">
        <title>Draft Genome of Tanacetum Coccineum: Genomic Comparison of Closely Related Tanacetum-Family Plants.</title>
        <authorList>
            <person name="Yamashiro T."/>
            <person name="Shiraishi A."/>
            <person name="Nakayama K."/>
            <person name="Satake H."/>
        </authorList>
    </citation>
    <scope>NUCLEOTIDE SEQUENCE</scope>
</reference>
<keyword evidence="3" id="KW-1185">Reference proteome</keyword>
<evidence type="ECO:0000256" key="1">
    <source>
        <dbReference type="SAM" id="MobiDB-lite"/>
    </source>
</evidence>
<accession>A0ABQ5HDV2</accession>
<feature type="compositionally biased region" description="Basic and acidic residues" evidence="1">
    <location>
        <begin position="186"/>
        <end position="198"/>
    </location>
</feature>
<sequence length="294" mass="33601">MGGSSSQPCTNTPLSPINAFSLGDLYTPQFSDSFQENTGYWQQPNPDDSPVEQVATPPTKKKKATRNRQKRVNQTEPAPLQTAWTTEEEIALAKGWRSVYENSERGNMRKKYGFWVEVSEYVESKTKKEVLKDNPKFQEIAFPNFNQGSQGSSKRHKSSGSSSFNAESEDVSINLNNNVDDEDDVQEIRRLEGRDKAKNKGSKVSGSSTMNDDALARLMVTEMTAAEVAQREKYMELKRREVECREREIAAAEYRAQQEDMRLYLQPYEHLTEDQRLAMDAIRAQIKAKYKLQF</sequence>
<reference evidence="2" key="2">
    <citation type="submission" date="2022-01" db="EMBL/GenBank/DDBJ databases">
        <authorList>
            <person name="Yamashiro T."/>
            <person name="Shiraishi A."/>
            <person name="Satake H."/>
            <person name="Nakayama K."/>
        </authorList>
    </citation>
    <scope>NUCLEOTIDE SEQUENCE</scope>
</reference>
<feature type="compositionally biased region" description="Basic residues" evidence="1">
    <location>
        <begin position="59"/>
        <end position="71"/>
    </location>
</feature>
<dbReference type="PANTHER" id="PTHR45023:SF13">
    <property type="entry name" value="PUTATIVE-RELATED"/>
    <property type="match status" value="1"/>
</dbReference>
<evidence type="ECO:0000313" key="3">
    <source>
        <dbReference type="Proteomes" id="UP001151760"/>
    </source>
</evidence>
<dbReference type="EMBL" id="BQNB010019455">
    <property type="protein sequence ID" value="GJT85482.1"/>
    <property type="molecule type" value="Genomic_DNA"/>
</dbReference>
<keyword evidence="2" id="KW-0808">Transferase</keyword>
<feature type="compositionally biased region" description="Polar residues" evidence="1">
    <location>
        <begin position="1"/>
        <end position="15"/>
    </location>
</feature>
<name>A0ABQ5HDV2_9ASTR</name>
<proteinExistence type="predicted"/>
<gene>
    <name evidence="2" type="ORF">Tco_1067199</name>
</gene>
<keyword evidence="2" id="KW-0695">RNA-directed DNA polymerase</keyword>
<keyword evidence="2" id="KW-0548">Nucleotidyltransferase</keyword>
<protein>
    <submittedName>
        <fullName evidence="2">Reverse transcriptase domain-containing protein</fullName>
    </submittedName>
</protein>
<evidence type="ECO:0000313" key="2">
    <source>
        <dbReference type="EMBL" id="GJT85482.1"/>
    </source>
</evidence>